<dbReference type="HOGENOM" id="CLU_045360_1_0_4"/>
<dbReference type="PROSITE" id="PS50109">
    <property type="entry name" value="HIS_KIN"/>
    <property type="match status" value="1"/>
</dbReference>
<keyword evidence="18" id="KW-1133">Transmembrane helix</keyword>
<evidence type="ECO:0000256" key="11">
    <source>
        <dbReference type="ARBA" id="ARBA00022723"/>
    </source>
</evidence>
<dbReference type="CDD" id="cd16917">
    <property type="entry name" value="HATPase_UhpB-NarQ-NarX-like"/>
    <property type="match status" value="1"/>
</dbReference>
<dbReference type="GO" id="GO:0046872">
    <property type="term" value="F:metal ion binding"/>
    <property type="evidence" value="ECO:0007669"/>
    <property type="project" value="UniProtKB-KW"/>
</dbReference>
<comment type="subcellular location">
    <subcellularLocation>
        <location evidence="4">Cytoplasm</location>
    </subcellularLocation>
    <subcellularLocation>
        <location evidence="3">Membrane</location>
    </subcellularLocation>
</comment>
<evidence type="ECO:0000256" key="8">
    <source>
        <dbReference type="ARBA" id="ARBA00022490"/>
    </source>
</evidence>
<feature type="transmembrane region" description="Helical" evidence="18">
    <location>
        <begin position="158"/>
        <end position="177"/>
    </location>
</feature>
<keyword evidence="11" id="KW-0479">Metal-binding</keyword>
<dbReference type="KEGG" id="mei:Msip34_0729"/>
<protein>
    <recommendedName>
        <fullName evidence="6">Oxygen sensor histidine kinase NreB</fullName>
        <ecNumber evidence="5">2.7.13.3</ecNumber>
    </recommendedName>
    <alternativeName>
        <fullName evidence="17">Nitrogen regulation protein B</fullName>
    </alternativeName>
</protein>
<comment type="function">
    <text evidence="16">Member of the two-component regulatory system NreB/NreC involved in the control of dissimilatory nitrate/nitrite reduction in response to oxygen. NreB functions as a direct oxygen sensor histidine kinase which is autophosphorylated, in the absence of oxygen, probably at the conserved histidine residue, and transfers its phosphate group probably to a conserved aspartate residue of NreC. NreB/NreC activates the expression of the nitrate (narGHJI) and nitrite (nir) reductase operons, as well as the putative nitrate transporter gene narT.</text>
</comment>
<evidence type="ECO:0000256" key="14">
    <source>
        <dbReference type="ARBA" id="ARBA00023012"/>
    </source>
</evidence>
<evidence type="ECO:0000256" key="13">
    <source>
        <dbReference type="ARBA" id="ARBA00023004"/>
    </source>
</evidence>
<evidence type="ECO:0000256" key="18">
    <source>
        <dbReference type="SAM" id="Phobius"/>
    </source>
</evidence>
<dbReference type="EC" id="2.7.13.3" evidence="5"/>
<keyword evidence="18" id="KW-0472">Membrane</keyword>
<evidence type="ECO:0000256" key="9">
    <source>
        <dbReference type="ARBA" id="ARBA00022553"/>
    </source>
</evidence>
<dbReference type="InterPro" id="IPR005467">
    <property type="entry name" value="His_kinase_dom"/>
</dbReference>
<keyword evidence="8" id="KW-0963">Cytoplasm</keyword>
<dbReference type="SUPFAM" id="SSF55874">
    <property type="entry name" value="ATPase domain of HSP90 chaperone/DNA topoisomerase II/histidine kinase"/>
    <property type="match status" value="1"/>
</dbReference>
<dbReference type="PROSITE" id="PS50885">
    <property type="entry name" value="HAMP"/>
    <property type="match status" value="1"/>
</dbReference>
<proteinExistence type="predicted"/>
<dbReference type="OrthoDB" id="9813412at2"/>
<evidence type="ECO:0000256" key="2">
    <source>
        <dbReference type="ARBA" id="ARBA00001966"/>
    </source>
</evidence>
<keyword evidence="12 21" id="KW-0418">Kinase</keyword>
<gene>
    <name evidence="21" type="ordered locus">Msip34_0729</name>
</gene>
<dbReference type="SMART" id="SM00387">
    <property type="entry name" value="HATPase_c"/>
    <property type="match status" value="1"/>
</dbReference>
<keyword evidence="15" id="KW-0411">Iron-sulfur</keyword>
<reference evidence="21 22" key="2">
    <citation type="journal article" date="2011" name="J. Bacteriol.">
        <title>Genomes of three methylotrophs from a single niche uncover genetic and metabolic divergence of Methylophilaceae.</title>
        <authorList>
            <person name="Lapidus A."/>
            <person name="Clum A."/>
            <person name="Labutti K."/>
            <person name="Kaluzhnaya M.G."/>
            <person name="Lim S."/>
            <person name="Beck D.A."/>
            <person name="Glavina Del Rio T."/>
            <person name="Nolan M."/>
            <person name="Mavromatis K."/>
            <person name="Huntemann M."/>
            <person name="Lucas S."/>
            <person name="Lidstrom M.E."/>
            <person name="Ivanova N."/>
            <person name="Chistoserdova L."/>
        </authorList>
    </citation>
    <scope>NUCLEOTIDE SEQUENCE [LARGE SCALE GENOMIC DNA]</scope>
    <source>
        <strain evidence="21 22">SIP3-4</strain>
    </source>
</reference>
<keyword evidence="9" id="KW-0597">Phosphoprotein</keyword>
<evidence type="ECO:0000256" key="6">
    <source>
        <dbReference type="ARBA" id="ARBA00017322"/>
    </source>
</evidence>
<name>C6XAP5_METGS</name>
<dbReference type="InterPro" id="IPR003594">
    <property type="entry name" value="HATPase_dom"/>
</dbReference>
<evidence type="ECO:0000256" key="10">
    <source>
        <dbReference type="ARBA" id="ARBA00022679"/>
    </source>
</evidence>
<evidence type="ECO:0000256" key="1">
    <source>
        <dbReference type="ARBA" id="ARBA00000085"/>
    </source>
</evidence>
<dbReference type="Pfam" id="PF00672">
    <property type="entry name" value="HAMP"/>
    <property type="match status" value="1"/>
</dbReference>
<evidence type="ECO:0000313" key="21">
    <source>
        <dbReference type="EMBL" id="ACT49977.1"/>
    </source>
</evidence>
<dbReference type="CDD" id="cd06225">
    <property type="entry name" value="HAMP"/>
    <property type="match status" value="1"/>
</dbReference>
<reference evidence="22" key="1">
    <citation type="submission" date="2009-07" db="EMBL/GenBank/DDBJ databases">
        <title>Complete sequence of chromosome of Methylovorus sp. SIP3-4.</title>
        <authorList>
            <person name="Lucas S."/>
            <person name="Copeland A."/>
            <person name="Lapidus A."/>
            <person name="Glavina del Rio T."/>
            <person name="Tice H."/>
            <person name="Bruce D."/>
            <person name="Goodwin L."/>
            <person name="Pitluck S."/>
            <person name="Clum A."/>
            <person name="Larimer F."/>
            <person name="Land M."/>
            <person name="Hauser L."/>
            <person name="Kyrpides N."/>
            <person name="Mikhailova N."/>
            <person name="Kayluzhnaya M."/>
            <person name="Chistoserdova L."/>
        </authorList>
    </citation>
    <scope>NUCLEOTIDE SEQUENCE [LARGE SCALE GENOMIC DNA]</scope>
    <source>
        <strain evidence="22">SIP3-4</strain>
    </source>
</reference>
<feature type="domain" description="HAMP" evidence="20">
    <location>
        <begin position="178"/>
        <end position="230"/>
    </location>
</feature>
<dbReference type="InterPro" id="IPR050482">
    <property type="entry name" value="Sensor_HK_TwoCompSys"/>
</dbReference>
<accession>C6XAP5</accession>
<dbReference type="STRING" id="582744.Msip34_0729"/>
<dbReference type="InterPro" id="IPR003660">
    <property type="entry name" value="HAMP_dom"/>
</dbReference>
<organism evidence="21 22">
    <name type="scientific">Methylovorus glucosotrophus (strain SIP3-4)</name>
    <dbReference type="NCBI Taxonomy" id="582744"/>
    <lineage>
        <taxon>Bacteria</taxon>
        <taxon>Pseudomonadati</taxon>
        <taxon>Pseudomonadota</taxon>
        <taxon>Betaproteobacteria</taxon>
        <taxon>Nitrosomonadales</taxon>
        <taxon>Methylophilaceae</taxon>
        <taxon>Methylovorus</taxon>
    </lineage>
</organism>
<dbReference type="PANTHER" id="PTHR24421:SF58">
    <property type="entry name" value="SIGNAL TRANSDUCTION HISTIDINE-PROTEIN KINASE_PHOSPHATASE UHPB"/>
    <property type="match status" value="1"/>
</dbReference>
<sequence precursor="true">MSLKLRLNLMITALLVLIMALGTMLMVANARQDVRAEVESTAKLALYLLDAEALYYSQLSNPQQLRSFRLKSLSNLRHLRIEFYDHNGTLVDSNSLPADAVNEAPPPRWFVSAMGMVSSEWIQSRRMIKVNGRVIGVLVVTPDPSYEIAEVWGDTQDLLVLSALFFLLVNLMVYWAVGHALRPVDTVLAALNELERGNLKARLPDFKLKELARISHKFNLMAHKLETSVERNHRLSQQLIRAQEDERKHLARDLHDEIGQSLTAINADATAIVNSDSSNPRIKESAAAIVQVARHVVTIVRDMLEHLRPDTLDKLGLHIALTDLVSNWRQRHPEATITINIEEDLEDLGEFIPITIYRLVQEALTNISRHARAGSVSLAVQRMGNHLHLVIRDNGCGFEMEKAPSGFGLAGMRERVEGLGGKLDVQSAPGEGTTIMVSIPVINQQELSGE</sequence>
<dbReference type="Gene3D" id="3.30.565.10">
    <property type="entry name" value="Histidine kinase-like ATPase, C-terminal domain"/>
    <property type="match status" value="1"/>
</dbReference>
<evidence type="ECO:0000256" key="4">
    <source>
        <dbReference type="ARBA" id="ARBA00004496"/>
    </source>
</evidence>
<keyword evidence="10 21" id="KW-0808">Transferase</keyword>
<dbReference type="Proteomes" id="UP000002743">
    <property type="component" value="Chromosome"/>
</dbReference>
<keyword evidence="13" id="KW-0408">Iron</keyword>
<dbReference type="Gene3D" id="1.20.5.1930">
    <property type="match status" value="1"/>
</dbReference>
<dbReference type="GO" id="GO:0000155">
    <property type="term" value="F:phosphorelay sensor kinase activity"/>
    <property type="evidence" value="ECO:0007669"/>
    <property type="project" value="InterPro"/>
</dbReference>
<keyword evidence="18" id="KW-0812">Transmembrane</keyword>
<feature type="domain" description="Histidine kinase" evidence="19">
    <location>
        <begin position="253"/>
        <end position="443"/>
    </location>
</feature>
<dbReference type="GO" id="GO:0046983">
    <property type="term" value="F:protein dimerization activity"/>
    <property type="evidence" value="ECO:0007669"/>
    <property type="project" value="InterPro"/>
</dbReference>
<evidence type="ECO:0000256" key="3">
    <source>
        <dbReference type="ARBA" id="ARBA00004370"/>
    </source>
</evidence>
<dbReference type="PANTHER" id="PTHR24421">
    <property type="entry name" value="NITRATE/NITRITE SENSOR PROTEIN NARX-RELATED"/>
    <property type="match status" value="1"/>
</dbReference>
<evidence type="ECO:0000256" key="7">
    <source>
        <dbReference type="ARBA" id="ARBA00022485"/>
    </source>
</evidence>
<dbReference type="InterPro" id="IPR011712">
    <property type="entry name" value="Sig_transdc_His_kin_sub3_dim/P"/>
</dbReference>
<evidence type="ECO:0000256" key="12">
    <source>
        <dbReference type="ARBA" id="ARBA00022777"/>
    </source>
</evidence>
<dbReference type="EMBL" id="CP001674">
    <property type="protein sequence ID" value="ACT49977.1"/>
    <property type="molecule type" value="Genomic_DNA"/>
</dbReference>
<evidence type="ECO:0000256" key="15">
    <source>
        <dbReference type="ARBA" id="ARBA00023014"/>
    </source>
</evidence>
<dbReference type="InterPro" id="IPR004358">
    <property type="entry name" value="Sig_transdc_His_kin-like_C"/>
</dbReference>
<dbReference type="eggNOG" id="COG3850">
    <property type="taxonomic scope" value="Bacteria"/>
</dbReference>
<evidence type="ECO:0000256" key="16">
    <source>
        <dbReference type="ARBA" id="ARBA00024827"/>
    </source>
</evidence>
<comment type="catalytic activity">
    <reaction evidence="1">
        <text>ATP + protein L-histidine = ADP + protein N-phospho-L-histidine.</text>
        <dbReference type="EC" id="2.7.13.3"/>
    </reaction>
</comment>
<dbReference type="Gene3D" id="6.10.340.10">
    <property type="match status" value="1"/>
</dbReference>
<dbReference type="PRINTS" id="PR00344">
    <property type="entry name" value="BCTRLSENSOR"/>
</dbReference>
<evidence type="ECO:0000313" key="22">
    <source>
        <dbReference type="Proteomes" id="UP000002743"/>
    </source>
</evidence>
<evidence type="ECO:0000256" key="5">
    <source>
        <dbReference type="ARBA" id="ARBA00012438"/>
    </source>
</evidence>
<dbReference type="SMART" id="SM00304">
    <property type="entry name" value="HAMP"/>
    <property type="match status" value="1"/>
</dbReference>
<keyword evidence="22" id="KW-1185">Reference proteome</keyword>
<keyword evidence="14" id="KW-0902">Two-component regulatory system</keyword>
<evidence type="ECO:0000256" key="17">
    <source>
        <dbReference type="ARBA" id="ARBA00030800"/>
    </source>
</evidence>
<dbReference type="RefSeq" id="WP_015829564.1">
    <property type="nucleotide sequence ID" value="NC_012969.1"/>
</dbReference>
<dbReference type="eggNOG" id="COG4585">
    <property type="taxonomic scope" value="Bacteria"/>
</dbReference>
<dbReference type="GO" id="GO:0005737">
    <property type="term" value="C:cytoplasm"/>
    <property type="evidence" value="ECO:0007669"/>
    <property type="project" value="UniProtKB-SubCell"/>
</dbReference>
<dbReference type="GO" id="GO:0051539">
    <property type="term" value="F:4 iron, 4 sulfur cluster binding"/>
    <property type="evidence" value="ECO:0007669"/>
    <property type="project" value="UniProtKB-KW"/>
</dbReference>
<dbReference type="GO" id="GO:0016020">
    <property type="term" value="C:membrane"/>
    <property type="evidence" value="ECO:0007669"/>
    <property type="project" value="UniProtKB-SubCell"/>
</dbReference>
<evidence type="ECO:0000259" key="20">
    <source>
        <dbReference type="PROSITE" id="PS50885"/>
    </source>
</evidence>
<dbReference type="Pfam" id="PF02518">
    <property type="entry name" value="HATPase_c"/>
    <property type="match status" value="1"/>
</dbReference>
<comment type="cofactor">
    <cofactor evidence="2">
        <name>[4Fe-4S] cluster</name>
        <dbReference type="ChEBI" id="CHEBI:49883"/>
    </cofactor>
</comment>
<dbReference type="InterPro" id="IPR036890">
    <property type="entry name" value="HATPase_C_sf"/>
</dbReference>
<evidence type="ECO:0000259" key="19">
    <source>
        <dbReference type="PROSITE" id="PS50109"/>
    </source>
</evidence>
<keyword evidence="7" id="KW-0004">4Fe-4S</keyword>
<dbReference type="Pfam" id="PF07730">
    <property type="entry name" value="HisKA_3"/>
    <property type="match status" value="1"/>
</dbReference>
<dbReference type="AlphaFoldDB" id="C6XAP5"/>